<feature type="domain" description="Proliferating cell nuclear antigen PCNA N-terminal" evidence="7">
    <location>
        <begin position="1"/>
        <end position="99"/>
    </location>
</feature>
<dbReference type="SUPFAM" id="SSF55979">
    <property type="entry name" value="DNA clamp"/>
    <property type="match status" value="2"/>
</dbReference>
<evidence type="ECO:0000313" key="9">
    <source>
        <dbReference type="EMBL" id="OIR15222.1"/>
    </source>
</evidence>
<dbReference type="Proteomes" id="UP000183815">
    <property type="component" value="Unassembled WGS sequence"/>
</dbReference>
<comment type="function">
    <text evidence="4">Sliding clamp subunit that acts as a moving platform for DNA processing. Responsible for tethering the catalytic subunit of DNA polymerase and other proteins to DNA during high-speed replication.</text>
</comment>
<dbReference type="Gene3D" id="3.70.10.10">
    <property type="match status" value="1"/>
</dbReference>
<evidence type="ECO:0000256" key="2">
    <source>
        <dbReference type="ARBA" id="ARBA00022705"/>
    </source>
</evidence>
<dbReference type="InterPro" id="IPR046938">
    <property type="entry name" value="DNA_clamp_sf"/>
</dbReference>
<gene>
    <name evidence="4" type="primary">pcn</name>
    <name evidence="9" type="ORF">BEU04_02295</name>
</gene>
<dbReference type="GO" id="GO:0006272">
    <property type="term" value="P:leading strand elongation"/>
    <property type="evidence" value="ECO:0007669"/>
    <property type="project" value="TreeGrafter"/>
</dbReference>
<accession>A0A1J5TT57</accession>
<comment type="function">
    <text evidence="6">Sliding clamp subunit. Responsible for tethering the catalytic subunit of DNA polymerase to DNA during high-speed replication.</text>
</comment>
<protein>
    <recommendedName>
        <fullName evidence="4">DNA polymerase sliding clamp</fullName>
    </recommendedName>
    <alternativeName>
        <fullName evidence="4">Proliferating cell nuclear antigen homolog</fullName>
        <shortName evidence="4">PCNA</shortName>
    </alternativeName>
</protein>
<evidence type="ECO:0000256" key="5">
    <source>
        <dbReference type="RuleBase" id="RU003671"/>
    </source>
</evidence>
<dbReference type="GO" id="GO:0003677">
    <property type="term" value="F:DNA binding"/>
    <property type="evidence" value="ECO:0007669"/>
    <property type="project" value="UniProtKB-UniRule"/>
</dbReference>
<evidence type="ECO:0000256" key="1">
    <source>
        <dbReference type="ARBA" id="ARBA00010462"/>
    </source>
</evidence>
<comment type="caution">
    <text evidence="9">The sequence shown here is derived from an EMBL/GenBank/DDBJ whole genome shotgun (WGS) entry which is preliminary data.</text>
</comment>
<dbReference type="Pfam" id="PF00705">
    <property type="entry name" value="PCNA_N"/>
    <property type="match status" value="1"/>
</dbReference>
<feature type="domain" description="Proliferating cell nuclear antigen PCNA C-terminal" evidence="8">
    <location>
        <begin position="120"/>
        <end position="231"/>
    </location>
</feature>
<proteinExistence type="inferred from homology"/>
<organism evidence="9 10">
    <name type="scientific">Marine Group III euryarchaeote CG-Bathy1</name>
    <dbReference type="NCBI Taxonomy" id="1889001"/>
    <lineage>
        <taxon>Archaea</taxon>
        <taxon>Methanobacteriati</taxon>
        <taxon>Thermoplasmatota</taxon>
        <taxon>Thermoplasmata</taxon>
        <taxon>Candidatus Thermoprofundales</taxon>
    </lineage>
</organism>
<keyword evidence="3 4" id="KW-0238">DNA-binding</keyword>
<dbReference type="InterPro" id="IPR022649">
    <property type="entry name" value="Pr_cel_nuc_antig_C"/>
</dbReference>
<evidence type="ECO:0000259" key="7">
    <source>
        <dbReference type="Pfam" id="PF00705"/>
    </source>
</evidence>
<keyword evidence="2 4" id="KW-0235">DNA replication</keyword>
<dbReference type="InterPro" id="IPR022648">
    <property type="entry name" value="Pr_cel_nuc_antig_N"/>
</dbReference>
<dbReference type="PANTHER" id="PTHR11352">
    <property type="entry name" value="PROLIFERATING CELL NUCLEAR ANTIGEN"/>
    <property type="match status" value="1"/>
</dbReference>
<sequence length="251" mass="27267">MFKAQIVSDNIKEFIGTIAPIVDEAKMKIGPTGITIKAVDPSHVAMIETTLTSGAFNNLEAEEAELGVDVTKFKSVIGVAKPGELVDIERNTEMNSLIVSIGNLVRAMPLLDMTGMADPKVPNLDLPTVVKVKAEEVSQGLKASKMVSDHIELSANEESFRLVCKGENQNRVDLTMNRSQLDELKAPNDTSSLFSLDYFSLMVNSVKQDRIITISLGNDLPVKIEAELAMNGNTGAHGSVRFLLAPRIDRD</sequence>
<dbReference type="CDD" id="cd00577">
    <property type="entry name" value="PCNA"/>
    <property type="match status" value="1"/>
</dbReference>
<dbReference type="PRINTS" id="PR00339">
    <property type="entry name" value="PCNACYCLIN"/>
</dbReference>
<dbReference type="GO" id="GO:0030337">
    <property type="term" value="F:DNA polymerase processivity factor activity"/>
    <property type="evidence" value="ECO:0007669"/>
    <property type="project" value="UniProtKB-UniRule"/>
</dbReference>
<dbReference type="AlphaFoldDB" id="A0A1J5TT57"/>
<dbReference type="InterPro" id="IPR000730">
    <property type="entry name" value="Pr_cel_nuc_antig"/>
</dbReference>
<evidence type="ECO:0000256" key="3">
    <source>
        <dbReference type="ARBA" id="ARBA00023125"/>
    </source>
</evidence>
<dbReference type="EMBL" id="MIYU01000017">
    <property type="protein sequence ID" value="OIR15222.1"/>
    <property type="molecule type" value="Genomic_DNA"/>
</dbReference>
<dbReference type="HAMAP" id="MF_00317">
    <property type="entry name" value="DNApol_clamp_arch"/>
    <property type="match status" value="1"/>
</dbReference>
<reference evidence="9 10" key="1">
    <citation type="submission" date="2016-08" db="EMBL/GenBank/DDBJ databases">
        <title>New Insights into Marine Group III Euryarchaeota, from dark to light.</title>
        <authorList>
            <person name="Haro-Moreno J.M."/>
            <person name="Rodriguez-Valera F."/>
            <person name="Lopez-Garcia P."/>
            <person name="Moreira D."/>
            <person name="Martin-Cuadrado A.B."/>
        </authorList>
    </citation>
    <scope>NUCLEOTIDE SEQUENCE [LARGE SCALE GENOMIC DNA]</scope>
    <source>
        <strain evidence="9">CG-Bathy1</strain>
    </source>
</reference>
<evidence type="ECO:0000256" key="4">
    <source>
        <dbReference type="HAMAP-Rule" id="MF_00317"/>
    </source>
</evidence>
<dbReference type="PANTHER" id="PTHR11352:SF0">
    <property type="entry name" value="PROLIFERATING CELL NUCLEAR ANTIGEN"/>
    <property type="match status" value="1"/>
</dbReference>
<evidence type="ECO:0000313" key="10">
    <source>
        <dbReference type="Proteomes" id="UP000183815"/>
    </source>
</evidence>
<name>A0A1J5TT57_9ARCH</name>
<comment type="similarity">
    <text evidence="1 4 5">Belongs to the PCNA family.</text>
</comment>
<dbReference type="GO" id="GO:0006275">
    <property type="term" value="P:regulation of DNA replication"/>
    <property type="evidence" value="ECO:0007669"/>
    <property type="project" value="UniProtKB-UniRule"/>
</dbReference>
<dbReference type="Pfam" id="PF02747">
    <property type="entry name" value="PCNA_C"/>
    <property type="match status" value="1"/>
</dbReference>
<evidence type="ECO:0000256" key="6">
    <source>
        <dbReference type="RuleBase" id="RU003673"/>
    </source>
</evidence>
<dbReference type="NCBIfam" id="NF002222">
    <property type="entry name" value="PRK01115.1-5"/>
    <property type="match status" value="1"/>
</dbReference>
<evidence type="ECO:0000259" key="8">
    <source>
        <dbReference type="Pfam" id="PF02747"/>
    </source>
</evidence>
<comment type="subunit">
    <text evidence="4">Homotrimer. The subunits circularize to form a toroid; DNA passes through its center. Replication factor C (RFC) is required to load the toroid on the DNA.</text>
</comment>